<dbReference type="Pfam" id="PF00069">
    <property type="entry name" value="Pkinase"/>
    <property type="match status" value="1"/>
</dbReference>
<evidence type="ECO:0000256" key="2">
    <source>
        <dbReference type="ARBA" id="ARBA00022741"/>
    </source>
</evidence>
<sequence length="736" mass="82445">MRTRRTRAPPAGFALALPPPEISDEMQVQHKNELCINVDDSNISPVVTTNAPLFPARFFHVNNTNLFVLMDGVSMFTEGKTTTQKEEVTSLLHRKEAEGIETAKLTKKSPHPIQTSAVDSVEAAIRGIEGEGNDACPCCASSVLLSAAARPPSAATHSAVSAIPALVTSEAQRCEAAVVKQPGIPQGYAALFENRVDLPADGLRRKFSYKDSFVKVHGFLPCGAVAELEEKSSSNTLLPSNSAKTTLAPTGESSLSPTTSVATETFSPGISDIKTAGKVTRNSKKTLNRTFSAEDVGRTNSSLDLDAVQKLDFIGRGSQGTVHRVMLDEKLYALKRIDVKEVTEATNAVERQGRKRGLVKELNMIRLQRSREPPRHLMQVFNAVATLDNERQHLYVLMELMSFSVEDAQKMLSRFPVHEMMKMTQSTFRKHLAGSALVQKQTEKLLKQQSASCMHLTGRSSYNVPEDWELSIDRQTPAPEIILSILASDVLKGLRELHEEYSIVHCDLKPANVLLDFNKRCFKIADFGCGCQMDPKTQLVRRTGVDLGSKLYKAPERLQNELAFAEIEDEMLLVEFTPAADVWSLGIMLLELSNGVNPCCSFKSDYWNYVNNLKLSRMVKPLAWSSAFYDFIVRCLVRDPSQRWTVNMLLQHPFILRYSGVPREKLNSFMERLKNESETFQRRQQRELLEKQILLSTGKKAHDRYQKQSWTRWKSFTGFLSVAPQFHDTEKFPLLS</sequence>
<evidence type="ECO:0000256" key="7">
    <source>
        <dbReference type="ARBA" id="ARBA00049014"/>
    </source>
</evidence>
<comment type="catalytic activity">
    <reaction evidence="7">
        <text>L-seryl-[protein] + ATP = O-phospho-L-seryl-[protein] + ADP + H(+)</text>
        <dbReference type="Rhea" id="RHEA:17989"/>
        <dbReference type="Rhea" id="RHEA-COMP:9863"/>
        <dbReference type="Rhea" id="RHEA-COMP:11604"/>
        <dbReference type="ChEBI" id="CHEBI:15378"/>
        <dbReference type="ChEBI" id="CHEBI:29999"/>
        <dbReference type="ChEBI" id="CHEBI:30616"/>
        <dbReference type="ChEBI" id="CHEBI:83421"/>
        <dbReference type="ChEBI" id="CHEBI:456216"/>
        <dbReference type="EC" id="2.7.12.2"/>
    </reaction>
</comment>
<dbReference type="VEuPathDB" id="TriTrypDB:C3747_55g127"/>
<dbReference type="SUPFAM" id="SSF56112">
    <property type="entry name" value="Protein kinase-like (PK-like)"/>
    <property type="match status" value="1"/>
</dbReference>
<keyword evidence="2" id="KW-0547">Nucleotide-binding</keyword>
<dbReference type="PANTHER" id="PTHR48013">
    <property type="entry name" value="DUAL SPECIFICITY MITOGEN-ACTIVATED PROTEIN KINASE KINASE 5-RELATED"/>
    <property type="match status" value="1"/>
</dbReference>
<keyword evidence="10" id="KW-0175">Coiled coil</keyword>
<gene>
    <name evidence="13" type="ORF">C3747_55g127</name>
</gene>
<accession>A0A2V2WTP5</accession>
<evidence type="ECO:0000256" key="4">
    <source>
        <dbReference type="ARBA" id="ARBA00022840"/>
    </source>
</evidence>
<feature type="coiled-coil region" evidence="10">
    <location>
        <begin position="663"/>
        <end position="690"/>
    </location>
</feature>
<feature type="domain" description="Protein kinase" evidence="12">
    <location>
        <begin position="308"/>
        <end position="655"/>
    </location>
</feature>
<dbReference type="VEuPathDB" id="TriTrypDB:TcG_00271"/>
<evidence type="ECO:0000256" key="5">
    <source>
        <dbReference type="ARBA" id="ARBA00038035"/>
    </source>
</evidence>
<keyword evidence="1" id="KW-0808">Transferase</keyword>
<organism evidence="13 14">
    <name type="scientific">Trypanosoma cruzi</name>
    <dbReference type="NCBI Taxonomy" id="5693"/>
    <lineage>
        <taxon>Eukaryota</taxon>
        <taxon>Discoba</taxon>
        <taxon>Euglenozoa</taxon>
        <taxon>Kinetoplastea</taxon>
        <taxon>Metakinetoplastina</taxon>
        <taxon>Trypanosomatida</taxon>
        <taxon>Trypanosomatidae</taxon>
        <taxon>Trypanosoma</taxon>
        <taxon>Schizotrypanum</taxon>
    </lineage>
</organism>
<dbReference type="VEuPathDB" id="TriTrypDB:C4B63_17g92"/>
<keyword evidence="3 13" id="KW-0418">Kinase</keyword>
<name>A0A2V2WTP5_TRYCR</name>
<dbReference type="AlphaFoldDB" id="A0A2V2WTP5"/>
<proteinExistence type="inferred from homology"/>
<dbReference type="VEuPathDB" id="TriTrypDB:ECC02_003760"/>
<reference evidence="13 14" key="1">
    <citation type="journal article" date="2018" name="Microb. Genom.">
        <title>Expanding an expanded genome: long-read sequencing of Trypanosoma cruzi.</title>
        <authorList>
            <person name="Berna L."/>
            <person name="Rodriguez M."/>
            <person name="Chiribao M.L."/>
            <person name="Parodi-Talice A."/>
            <person name="Pita S."/>
            <person name="Rijo G."/>
            <person name="Alvarez-Valin F."/>
            <person name="Robello C."/>
        </authorList>
    </citation>
    <scope>NUCLEOTIDE SEQUENCE [LARGE SCALE GENOMIC DNA]</scope>
    <source>
        <strain evidence="13 14">TCC</strain>
    </source>
</reference>
<dbReference type="PANTHER" id="PTHR48013:SF9">
    <property type="entry name" value="DUAL SPECIFICITY MITOGEN-ACTIVATED PROTEIN KINASE KINASE 5"/>
    <property type="match status" value="1"/>
</dbReference>
<dbReference type="EC" id="2.7.12.2" evidence="6"/>
<dbReference type="VEuPathDB" id="TriTrypDB:BCY84_18411"/>
<comment type="catalytic activity">
    <reaction evidence="9">
        <text>L-tyrosyl-[protein] + ATP = O-phospho-L-tyrosyl-[protein] + ADP + H(+)</text>
        <dbReference type="Rhea" id="RHEA:10596"/>
        <dbReference type="Rhea" id="RHEA-COMP:10136"/>
        <dbReference type="Rhea" id="RHEA-COMP:20101"/>
        <dbReference type="ChEBI" id="CHEBI:15378"/>
        <dbReference type="ChEBI" id="CHEBI:30616"/>
        <dbReference type="ChEBI" id="CHEBI:46858"/>
        <dbReference type="ChEBI" id="CHEBI:61978"/>
        <dbReference type="ChEBI" id="CHEBI:456216"/>
        <dbReference type="EC" id="2.7.12.2"/>
    </reaction>
</comment>
<evidence type="ECO:0000256" key="3">
    <source>
        <dbReference type="ARBA" id="ARBA00022777"/>
    </source>
</evidence>
<comment type="caution">
    <text evidence="13">The sequence shown here is derived from an EMBL/GenBank/DDBJ whole genome shotgun (WGS) entry which is preliminary data.</text>
</comment>
<evidence type="ECO:0000313" key="13">
    <source>
        <dbReference type="EMBL" id="PWV11980.1"/>
    </source>
</evidence>
<dbReference type="GO" id="GO:0005524">
    <property type="term" value="F:ATP binding"/>
    <property type="evidence" value="ECO:0007669"/>
    <property type="project" value="UniProtKB-KW"/>
</dbReference>
<dbReference type="Gene3D" id="1.10.510.10">
    <property type="entry name" value="Transferase(Phosphotransferase) domain 1"/>
    <property type="match status" value="1"/>
</dbReference>
<dbReference type="VEuPathDB" id="TriTrypDB:TCDM_04422"/>
<dbReference type="VEuPathDB" id="TriTrypDB:TcCLB.511725.230"/>
<dbReference type="Gene3D" id="3.30.200.20">
    <property type="entry name" value="Phosphorylase Kinase, domain 1"/>
    <property type="match status" value="1"/>
</dbReference>
<dbReference type="PROSITE" id="PS00108">
    <property type="entry name" value="PROTEIN_KINASE_ST"/>
    <property type="match status" value="1"/>
</dbReference>
<protein>
    <recommendedName>
        <fullName evidence="6">mitogen-activated protein kinase kinase</fullName>
        <ecNumber evidence="6">2.7.12.2</ecNumber>
    </recommendedName>
</protein>
<dbReference type="VEuPathDB" id="TriTrypDB:Tc_MARK_2946"/>
<evidence type="ECO:0000256" key="8">
    <source>
        <dbReference type="ARBA" id="ARBA00049299"/>
    </source>
</evidence>
<dbReference type="PROSITE" id="PS50011">
    <property type="entry name" value="PROTEIN_KINASE_DOM"/>
    <property type="match status" value="1"/>
</dbReference>
<dbReference type="InterPro" id="IPR000719">
    <property type="entry name" value="Prot_kinase_dom"/>
</dbReference>
<dbReference type="VEuPathDB" id="TriTrypDB:Tc_MARK_2945"/>
<keyword evidence="4" id="KW-0067">ATP-binding</keyword>
<evidence type="ECO:0000256" key="10">
    <source>
        <dbReference type="SAM" id="Coils"/>
    </source>
</evidence>
<dbReference type="VEuPathDB" id="TriTrypDB:TcCL_NonESM00934"/>
<dbReference type="VEuPathDB" id="TriTrypDB:TcBrA4_0104380"/>
<evidence type="ECO:0000259" key="12">
    <source>
        <dbReference type="PROSITE" id="PS50011"/>
    </source>
</evidence>
<dbReference type="SMART" id="SM00220">
    <property type="entry name" value="S_TKc"/>
    <property type="match status" value="1"/>
</dbReference>
<dbReference type="EMBL" id="PRFC01000055">
    <property type="protein sequence ID" value="PWV11980.1"/>
    <property type="molecule type" value="Genomic_DNA"/>
</dbReference>
<comment type="similarity">
    <text evidence="5">Belongs to the protein kinase superfamily. STE Ser/Thr protein kinase family. MAP kinase kinase subfamily.</text>
</comment>
<evidence type="ECO:0000256" key="9">
    <source>
        <dbReference type="ARBA" id="ARBA00051693"/>
    </source>
</evidence>
<feature type="region of interest" description="Disordered" evidence="11">
    <location>
        <begin position="233"/>
        <end position="262"/>
    </location>
</feature>
<comment type="catalytic activity">
    <reaction evidence="8">
        <text>L-threonyl-[protein] + ATP = O-phospho-L-threonyl-[protein] + ADP + H(+)</text>
        <dbReference type="Rhea" id="RHEA:46608"/>
        <dbReference type="Rhea" id="RHEA-COMP:11060"/>
        <dbReference type="Rhea" id="RHEA-COMP:11605"/>
        <dbReference type="ChEBI" id="CHEBI:15378"/>
        <dbReference type="ChEBI" id="CHEBI:30013"/>
        <dbReference type="ChEBI" id="CHEBI:30616"/>
        <dbReference type="ChEBI" id="CHEBI:61977"/>
        <dbReference type="ChEBI" id="CHEBI:456216"/>
        <dbReference type="EC" id="2.7.12.2"/>
    </reaction>
</comment>
<dbReference type="VEuPathDB" id="TriTrypDB:TCSYLVIO_004198"/>
<evidence type="ECO:0000256" key="11">
    <source>
        <dbReference type="SAM" id="MobiDB-lite"/>
    </source>
</evidence>
<dbReference type="InterPro" id="IPR011009">
    <property type="entry name" value="Kinase-like_dom_sf"/>
</dbReference>
<dbReference type="InterPro" id="IPR008271">
    <property type="entry name" value="Ser/Thr_kinase_AS"/>
</dbReference>
<evidence type="ECO:0000313" key="14">
    <source>
        <dbReference type="Proteomes" id="UP000246078"/>
    </source>
</evidence>
<dbReference type="VEuPathDB" id="TriTrypDB:TcCL_NonESM00932"/>
<evidence type="ECO:0000256" key="1">
    <source>
        <dbReference type="ARBA" id="ARBA00022679"/>
    </source>
</evidence>
<evidence type="ECO:0000256" key="6">
    <source>
        <dbReference type="ARBA" id="ARBA00038999"/>
    </source>
</evidence>
<dbReference type="Proteomes" id="UP000246078">
    <property type="component" value="Unassembled WGS sequence"/>
</dbReference>
<dbReference type="VEuPathDB" id="TriTrypDB:TcYC6_0053300"/>
<dbReference type="FunFam" id="1.10.510.10:FF:001475">
    <property type="entry name" value="Protein kinase, putative"/>
    <property type="match status" value="1"/>
</dbReference>
<dbReference type="GO" id="GO:0004708">
    <property type="term" value="F:MAP kinase kinase activity"/>
    <property type="evidence" value="ECO:0007669"/>
    <property type="project" value="UniProtKB-EC"/>
</dbReference>